<evidence type="ECO:0000313" key="1">
    <source>
        <dbReference type="EMBL" id="KAF9520830.1"/>
    </source>
</evidence>
<dbReference type="AlphaFoldDB" id="A0A9P6BCH7"/>
<name>A0A9P6BCH7_9AGAM</name>
<dbReference type="EMBL" id="MU128910">
    <property type="protein sequence ID" value="KAF9520830.1"/>
    <property type="molecule type" value="Genomic_DNA"/>
</dbReference>
<reference evidence="1" key="1">
    <citation type="journal article" date="2020" name="Nat. Commun.">
        <title>Large-scale genome sequencing of mycorrhizal fungi provides insights into the early evolution of symbiotic traits.</title>
        <authorList>
            <person name="Miyauchi S."/>
            <person name="Kiss E."/>
            <person name="Kuo A."/>
            <person name="Drula E."/>
            <person name="Kohler A."/>
            <person name="Sanchez-Garcia M."/>
            <person name="Morin E."/>
            <person name="Andreopoulos B."/>
            <person name="Barry K.W."/>
            <person name="Bonito G."/>
            <person name="Buee M."/>
            <person name="Carver A."/>
            <person name="Chen C."/>
            <person name="Cichocki N."/>
            <person name="Clum A."/>
            <person name="Culley D."/>
            <person name="Crous P.W."/>
            <person name="Fauchery L."/>
            <person name="Girlanda M."/>
            <person name="Hayes R.D."/>
            <person name="Keri Z."/>
            <person name="LaButti K."/>
            <person name="Lipzen A."/>
            <person name="Lombard V."/>
            <person name="Magnuson J."/>
            <person name="Maillard F."/>
            <person name="Murat C."/>
            <person name="Nolan M."/>
            <person name="Ohm R.A."/>
            <person name="Pangilinan J."/>
            <person name="Pereira M.F."/>
            <person name="Perotto S."/>
            <person name="Peter M."/>
            <person name="Pfister S."/>
            <person name="Riley R."/>
            <person name="Sitrit Y."/>
            <person name="Stielow J.B."/>
            <person name="Szollosi G."/>
            <person name="Zifcakova L."/>
            <person name="Stursova M."/>
            <person name="Spatafora J.W."/>
            <person name="Tedersoo L."/>
            <person name="Vaario L.M."/>
            <person name="Yamada A."/>
            <person name="Yan M."/>
            <person name="Wang P."/>
            <person name="Xu J."/>
            <person name="Bruns T."/>
            <person name="Baldrian P."/>
            <person name="Vilgalys R."/>
            <person name="Dunand C."/>
            <person name="Henrissat B."/>
            <person name="Grigoriev I.V."/>
            <person name="Hibbett D."/>
            <person name="Nagy L.G."/>
            <person name="Martin F.M."/>
        </authorList>
    </citation>
    <scope>NUCLEOTIDE SEQUENCE</scope>
    <source>
        <strain evidence="1">UP504</strain>
    </source>
</reference>
<accession>A0A9P6BCH7</accession>
<sequence>MSPLDARRATDPRHQRLFQAVAPRRTRPTRISKKCSFSAEQPNPWYYGIQNVAVSQQPPCAAMAQNGAKIFIYVYASIPSPRYTIPSLLLRRRPVLHDFVTRSVRPKPTLGLRGKWPSPPFNIIYVKFPVSHRSTVGIVPQFVTLFAPDGPPLDSPKAAFPEYPIPLLAHGFRTLVLPHSPRSLL</sequence>
<keyword evidence="2" id="KW-1185">Reference proteome</keyword>
<comment type="caution">
    <text evidence="1">The sequence shown here is derived from an EMBL/GenBank/DDBJ whole genome shotgun (WGS) entry which is preliminary data.</text>
</comment>
<organism evidence="1 2">
    <name type="scientific">Hydnum rufescens UP504</name>
    <dbReference type="NCBI Taxonomy" id="1448309"/>
    <lineage>
        <taxon>Eukaryota</taxon>
        <taxon>Fungi</taxon>
        <taxon>Dikarya</taxon>
        <taxon>Basidiomycota</taxon>
        <taxon>Agaricomycotina</taxon>
        <taxon>Agaricomycetes</taxon>
        <taxon>Cantharellales</taxon>
        <taxon>Hydnaceae</taxon>
        <taxon>Hydnum</taxon>
    </lineage>
</organism>
<protein>
    <submittedName>
        <fullName evidence="1">Uncharacterized protein</fullName>
    </submittedName>
</protein>
<dbReference type="Proteomes" id="UP000886523">
    <property type="component" value="Unassembled WGS sequence"/>
</dbReference>
<evidence type="ECO:0000313" key="2">
    <source>
        <dbReference type="Proteomes" id="UP000886523"/>
    </source>
</evidence>
<gene>
    <name evidence="1" type="ORF">BS47DRAFT_1386999</name>
</gene>
<proteinExistence type="predicted"/>